<evidence type="ECO:0000313" key="4">
    <source>
        <dbReference type="Proteomes" id="UP000434957"/>
    </source>
</evidence>
<dbReference type="Proteomes" id="UP000434957">
    <property type="component" value="Unassembled WGS sequence"/>
</dbReference>
<gene>
    <name evidence="3" type="ORF">PR003_g29435</name>
</gene>
<keyword evidence="1" id="KW-0175">Coiled coil</keyword>
<feature type="region of interest" description="Disordered" evidence="2">
    <location>
        <begin position="240"/>
        <end position="319"/>
    </location>
</feature>
<dbReference type="EMBL" id="QXFT01004935">
    <property type="protein sequence ID" value="KAE9275073.1"/>
    <property type="molecule type" value="Genomic_DNA"/>
</dbReference>
<organism evidence="3 4">
    <name type="scientific">Phytophthora rubi</name>
    <dbReference type="NCBI Taxonomy" id="129364"/>
    <lineage>
        <taxon>Eukaryota</taxon>
        <taxon>Sar</taxon>
        <taxon>Stramenopiles</taxon>
        <taxon>Oomycota</taxon>
        <taxon>Peronosporomycetes</taxon>
        <taxon>Peronosporales</taxon>
        <taxon>Peronosporaceae</taxon>
        <taxon>Phytophthora</taxon>
    </lineage>
</organism>
<feature type="coiled-coil region" evidence="1">
    <location>
        <begin position="171"/>
        <end position="205"/>
    </location>
</feature>
<keyword evidence="4" id="KW-1185">Reference proteome</keyword>
<protein>
    <submittedName>
        <fullName evidence="3">Uncharacterized protein</fullName>
    </submittedName>
</protein>
<evidence type="ECO:0000256" key="2">
    <source>
        <dbReference type="SAM" id="MobiDB-lite"/>
    </source>
</evidence>
<proteinExistence type="predicted"/>
<comment type="caution">
    <text evidence="3">The sequence shown here is derived from an EMBL/GenBank/DDBJ whole genome shotgun (WGS) entry which is preliminary data.</text>
</comment>
<evidence type="ECO:0000313" key="3">
    <source>
        <dbReference type="EMBL" id="KAE9275073.1"/>
    </source>
</evidence>
<name>A0A6A4BHN0_9STRA</name>
<feature type="compositionally biased region" description="Acidic residues" evidence="2">
    <location>
        <begin position="251"/>
        <end position="260"/>
    </location>
</feature>
<accession>A0A6A4BHN0</accession>
<dbReference type="AlphaFoldDB" id="A0A6A4BHN0"/>
<evidence type="ECO:0000256" key="1">
    <source>
        <dbReference type="SAM" id="Coils"/>
    </source>
</evidence>
<reference evidence="3 4" key="1">
    <citation type="submission" date="2018-08" db="EMBL/GenBank/DDBJ databases">
        <title>Genomic investigation of the strawberry pathogen Phytophthora fragariae indicates pathogenicity is determined by transcriptional variation in three key races.</title>
        <authorList>
            <person name="Adams T.M."/>
            <person name="Armitage A.D."/>
            <person name="Sobczyk M.K."/>
            <person name="Bates H.J."/>
            <person name="Dunwell J.M."/>
            <person name="Nellist C.F."/>
            <person name="Harrison R.J."/>
        </authorList>
    </citation>
    <scope>NUCLEOTIDE SEQUENCE [LARGE SCALE GENOMIC DNA]</scope>
    <source>
        <strain evidence="3 4">SCRP333</strain>
    </source>
</reference>
<sequence>MAYRNGAYVREGYGGVEALMLFDGLSEPDMQDLCTLVGDPAEVREMVLRPYRDQPTPILDSLETTLGSLLARREFASLVTHFSPFQLAQRTFYTVSLLHRVLARDRQREHVLQGMDENSIARRLLRLQGEHDRLKEDFVFLYGYHQQETQSIRDEASHAQGLLEADFARLARENLEETAALRQRNDDLESQLRYAQSQISTLEQRVRDKRFDADGLLAFLNAGSNETWITVEAADKSFRMIPPYPGPAPPDSDEGDDDAEREEKPEDNPPSPDPKRDVPRGKEPRKSQSGSKRRASSQRSVEVEVQCRPTVHPESDVGPRSASEALAFTVSDACALLPEFIAWEDLRPDVQWAMRTGLGYDEAVEIMLADAAQHALFHRDSLCDMLATMMYRHKLDDTLWAKYVPTAYYVMAKVVLEN</sequence>
<feature type="compositionally biased region" description="Basic and acidic residues" evidence="2">
    <location>
        <begin position="261"/>
        <end position="286"/>
    </location>
</feature>